<dbReference type="GO" id="GO:0022857">
    <property type="term" value="F:transmembrane transporter activity"/>
    <property type="evidence" value="ECO:0007669"/>
    <property type="project" value="UniProtKB-ARBA"/>
</dbReference>
<accession>A0A1Q5PW24</accession>
<organism evidence="5 6">
    <name type="scientific">Buchananella hordeovulneris</name>
    <dbReference type="NCBI Taxonomy" id="52770"/>
    <lineage>
        <taxon>Bacteria</taxon>
        <taxon>Bacillati</taxon>
        <taxon>Actinomycetota</taxon>
        <taxon>Actinomycetes</taxon>
        <taxon>Actinomycetales</taxon>
        <taxon>Actinomycetaceae</taxon>
        <taxon>Buchananella</taxon>
    </lineage>
</organism>
<evidence type="ECO:0000256" key="3">
    <source>
        <dbReference type="ARBA" id="ARBA00022840"/>
    </source>
</evidence>
<evidence type="ECO:0000313" key="6">
    <source>
        <dbReference type="Proteomes" id="UP000185612"/>
    </source>
</evidence>
<keyword evidence="2" id="KW-0547">Nucleotide-binding</keyword>
<evidence type="ECO:0000259" key="4">
    <source>
        <dbReference type="PROSITE" id="PS50893"/>
    </source>
</evidence>
<evidence type="ECO:0000256" key="1">
    <source>
        <dbReference type="ARBA" id="ARBA00022448"/>
    </source>
</evidence>
<dbReference type="InterPro" id="IPR027417">
    <property type="entry name" value="P-loop_NTPase"/>
</dbReference>
<protein>
    <submittedName>
        <fullName evidence="5">ABC transporter ATP-binding protein</fullName>
    </submittedName>
</protein>
<reference evidence="6" key="1">
    <citation type="submission" date="2016-12" db="EMBL/GenBank/DDBJ databases">
        <authorList>
            <person name="Meng X."/>
        </authorList>
    </citation>
    <scope>NUCLEOTIDE SEQUENCE [LARGE SCALE GENOMIC DNA]</scope>
    <source>
        <strain evidence="6">DSM 20732</strain>
    </source>
</reference>
<dbReference type="CDD" id="cd03255">
    <property type="entry name" value="ABC_MJ0796_LolCDE_FtsE"/>
    <property type="match status" value="1"/>
</dbReference>
<dbReference type="GO" id="GO:0005886">
    <property type="term" value="C:plasma membrane"/>
    <property type="evidence" value="ECO:0007669"/>
    <property type="project" value="TreeGrafter"/>
</dbReference>
<comment type="caution">
    <text evidence="5">The sequence shown here is derived from an EMBL/GenBank/DDBJ whole genome shotgun (WGS) entry which is preliminary data.</text>
</comment>
<sequence>MTSNHVLQARCLVKDWQSRVLHGIDLDIAEGDFVAIMGPSGSGKSTLLHLLAGMDQPTEGTVTLAGQELAGLNPSELAQVRLTRLGFVFQQPHFLPTLSLLDNVALPGLLAKRRSRAEVAARAQTLLQQLGIGDLADRAVTEVSGGQLQRAGICRALINEPAVVFGDEPTGALNSATAAQILTELETINAAGTTMVLVTHDPQVAARAARVLVLADGRLVQDMQLSGNDRAARLACVTGALAACGV</sequence>
<dbReference type="Pfam" id="PF00005">
    <property type="entry name" value="ABC_tran"/>
    <property type="match status" value="1"/>
</dbReference>
<dbReference type="OrthoDB" id="9802264at2"/>
<dbReference type="GO" id="GO:0005524">
    <property type="term" value="F:ATP binding"/>
    <property type="evidence" value="ECO:0007669"/>
    <property type="project" value="UniProtKB-KW"/>
</dbReference>
<gene>
    <name evidence="5" type="ORF">BSZ40_06015</name>
</gene>
<keyword evidence="6" id="KW-1185">Reference proteome</keyword>
<dbReference type="SUPFAM" id="SSF52540">
    <property type="entry name" value="P-loop containing nucleoside triphosphate hydrolases"/>
    <property type="match status" value="1"/>
</dbReference>
<dbReference type="InterPro" id="IPR017871">
    <property type="entry name" value="ABC_transporter-like_CS"/>
</dbReference>
<feature type="domain" description="ABC transporter" evidence="4">
    <location>
        <begin position="1"/>
        <end position="241"/>
    </location>
</feature>
<dbReference type="GO" id="GO:0098796">
    <property type="term" value="C:membrane protein complex"/>
    <property type="evidence" value="ECO:0007669"/>
    <property type="project" value="UniProtKB-ARBA"/>
</dbReference>
<dbReference type="PROSITE" id="PS50893">
    <property type="entry name" value="ABC_TRANSPORTER_2"/>
    <property type="match status" value="1"/>
</dbReference>
<dbReference type="Proteomes" id="UP000185612">
    <property type="component" value="Unassembled WGS sequence"/>
</dbReference>
<dbReference type="PANTHER" id="PTHR24220:SF685">
    <property type="entry name" value="ABC TRANSPORTER RELATED"/>
    <property type="match status" value="1"/>
</dbReference>
<dbReference type="FunFam" id="3.40.50.300:FF:000032">
    <property type="entry name" value="Export ABC transporter ATP-binding protein"/>
    <property type="match status" value="1"/>
</dbReference>
<evidence type="ECO:0000313" key="5">
    <source>
        <dbReference type="EMBL" id="OKL51706.1"/>
    </source>
</evidence>
<dbReference type="InterPro" id="IPR003593">
    <property type="entry name" value="AAA+_ATPase"/>
</dbReference>
<dbReference type="RefSeq" id="WP_073824272.1">
    <property type="nucleotide sequence ID" value="NZ_MQVS01000005.1"/>
</dbReference>
<dbReference type="EMBL" id="MQVS01000005">
    <property type="protein sequence ID" value="OKL51706.1"/>
    <property type="molecule type" value="Genomic_DNA"/>
</dbReference>
<dbReference type="InParanoid" id="A0A1Q5PW24"/>
<keyword evidence="1" id="KW-0813">Transport</keyword>
<dbReference type="STRING" id="52770.BSZ40_06015"/>
<dbReference type="AlphaFoldDB" id="A0A1Q5PW24"/>
<dbReference type="PROSITE" id="PS00211">
    <property type="entry name" value="ABC_TRANSPORTER_1"/>
    <property type="match status" value="1"/>
</dbReference>
<dbReference type="Gene3D" id="3.40.50.300">
    <property type="entry name" value="P-loop containing nucleotide triphosphate hydrolases"/>
    <property type="match status" value="1"/>
</dbReference>
<name>A0A1Q5PW24_9ACTO</name>
<dbReference type="InterPro" id="IPR015854">
    <property type="entry name" value="ABC_transpr_LolD-like"/>
</dbReference>
<dbReference type="InterPro" id="IPR003439">
    <property type="entry name" value="ABC_transporter-like_ATP-bd"/>
</dbReference>
<dbReference type="GO" id="GO:0016887">
    <property type="term" value="F:ATP hydrolysis activity"/>
    <property type="evidence" value="ECO:0007669"/>
    <property type="project" value="InterPro"/>
</dbReference>
<dbReference type="SMART" id="SM00382">
    <property type="entry name" value="AAA"/>
    <property type="match status" value="1"/>
</dbReference>
<evidence type="ECO:0000256" key="2">
    <source>
        <dbReference type="ARBA" id="ARBA00022741"/>
    </source>
</evidence>
<dbReference type="InterPro" id="IPR017911">
    <property type="entry name" value="MacB-like_ATP-bd"/>
</dbReference>
<keyword evidence="3 5" id="KW-0067">ATP-binding</keyword>
<proteinExistence type="predicted"/>
<dbReference type="PANTHER" id="PTHR24220">
    <property type="entry name" value="IMPORT ATP-BINDING PROTEIN"/>
    <property type="match status" value="1"/>
</dbReference>